<dbReference type="CDD" id="cd03765">
    <property type="entry name" value="proteasome_beta_bacterial"/>
    <property type="match status" value="1"/>
</dbReference>
<dbReference type="InterPro" id="IPR016545">
    <property type="entry name" value="UCP009120_prtse"/>
</dbReference>
<dbReference type="InterPro" id="IPR029055">
    <property type="entry name" value="Ntn_hydrolases_N"/>
</dbReference>
<keyword evidence="2" id="KW-1185">Reference proteome</keyword>
<dbReference type="AlphaFoldDB" id="A0A7W6BI47"/>
<name>A0A7W6BI47_9SPHN</name>
<dbReference type="RefSeq" id="WP_188072939.1">
    <property type="nucleotide sequence ID" value="NZ_BSPS01000130.1"/>
</dbReference>
<dbReference type="EMBL" id="JACIDT010000012">
    <property type="protein sequence ID" value="MBB3927436.1"/>
    <property type="molecule type" value="Genomic_DNA"/>
</dbReference>
<dbReference type="GO" id="GO:0008233">
    <property type="term" value="F:peptidase activity"/>
    <property type="evidence" value="ECO:0007669"/>
    <property type="project" value="UniProtKB-KW"/>
</dbReference>
<keyword evidence="1" id="KW-0647">Proteasome</keyword>
<dbReference type="Proteomes" id="UP000571950">
    <property type="component" value="Unassembled WGS sequence"/>
</dbReference>
<dbReference type="Gene3D" id="3.60.20.10">
    <property type="entry name" value="Glutamine Phosphoribosylpyrophosphate, subunit 1, domain 1"/>
    <property type="match status" value="1"/>
</dbReference>
<reference evidence="1 2" key="1">
    <citation type="submission" date="2020-08" db="EMBL/GenBank/DDBJ databases">
        <title>Genomic Encyclopedia of Type Strains, Phase IV (KMG-IV): sequencing the most valuable type-strain genomes for metagenomic binning, comparative biology and taxonomic classification.</title>
        <authorList>
            <person name="Goeker M."/>
        </authorList>
    </citation>
    <scope>NUCLEOTIDE SEQUENCE [LARGE SCALE GENOMIC DNA]</scope>
    <source>
        <strain evidence="1 2">DSM 26189</strain>
    </source>
</reference>
<organism evidence="1 2">
    <name type="scientific">Sphingobium jiangsuense</name>
    <dbReference type="NCBI Taxonomy" id="870476"/>
    <lineage>
        <taxon>Bacteria</taxon>
        <taxon>Pseudomonadati</taxon>
        <taxon>Pseudomonadota</taxon>
        <taxon>Alphaproteobacteria</taxon>
        <taxon>Sphingomonadales</taxon>
        <taxon>Sphingomonadaceae</taxon>
        <taxon>Sphingobium</taxon>
    </lineage>
</organism>
<proteinExistence type="predicted"/>
<keyword evidence="1" id="KW-0378">Hydrolase</keyword>
<evidence type="ECO:0000313" key="2">
    <source>
        <dbReference type="Proteomes" id="UP000571950"/>
    </source>
</evidence>
<dbReference type="GO" id="GO:0000502">
    <property type="term" value="C:proteasome complex"/>
    <property type="evidence" value="ECO:0007669"/>
    <property type="project" value="UniProtKB-KW"/>
</dbReference>
<gene>
    <name evidence="1" type="ORF">GGR43_003167</name>
</gene>
<protein>
    <submittedName>
        <fullName evidence="1">Putative proteasome-type protease</fullName>
    </submittedName>
</protein>
<dbReference type="GO" id="GO:0006508">
    <property type="term" value="P:proteolysis"/>
    <property type="evidence" value="ECO:0007669"/>
    <property type="project" value="UniProtKB-KW"/>
</dbReference>
<accession>A0A7W6BI47</accession>
<comment type="caution">
    <text evidence="1">The sequence shown here is derived from an EMBL/GenBank/DDBJ whole genome shotgun (WGS) entry which is preliminary data.</text>
</comment>
<evidence type="ECO:0000313" key="1">
    <source>
        <dbReference type="EMBL" id="MBB3927436.1"/>
    </source>
</evidence>
<keyword evidence="1" id="KW-0645">Protease</keyword>
<dbReference type="PIRSF" id="PIRSF009120">
    <property type="entry name" value="UCP009120_prtse"/>
    <property type="match status" value="1"/>
</dbReference>
<sequence length="245" mass="27224">MTYCVGMQIDAGLIFMSDTRTNAGVDNISTFRKMYSWETPGERVVTIMAAGNLATTQSVISQLGERDKRPQEDRPSLLRARSMFAIANIIGETLRDTIRGDALSGETAESQFGATFIVGGQIRGLPPRLFLVYPEGNFIEATPDTPFFQIGETKYGRPILVRAYDPQMSFADAAKLLMVSFDSTLKANLTVGLPFDMQIVPVDQCRIGFETRIQADDPYFNEISRSWGNALKQAFRSLPPYDLPL</sequence>
<dbReference type="SUPFAM" id="SSF56235">
    <property type="entry name" value="N-terminal nucleophile aminohydrolases (Ntn hydrolases)"/>
    <property type="match status" value="1"/>
</dbReference>